<organism evidence="3 4">
    <name type="scientific">Sagittula marina</name>
    <dbReference type="NCBI Taxonomy" id="943940"/>
    <lineage>
        <taxon>Bacteria</taxon>
        <taxon>Pseudomonadati</taxon>
        <taxon>Pseudomonadota</taxon>
        <taxon>Alphaproteobacteria</taxon>
        <taxon>Rhodobacterales</taxon>
        <taxon>Roseobacteraceae</taxon>
        <taxon>Sagittula</taxon>
    </lineage>
</organism>
<feature type="transmembrane region" description="Helical" evidence="1">
    <location>
        <begin position="61"/>
        <end position="83"/>
    </location>
</feature>
<feature type="transmembrane region" description="Helical" evidence="1">
    <location>
        <begin position="357"/>
        <end position="377"/>
    </location>
</feature>
<reference evidence="3 4" key="1">
    <citation type="submission" date="2020-08" db="EMBL/GenBank/DDBJ databases">
        <title>Genomic Encyclopedia of Type Strains, Phase IV (KMG-IV): sequencing the most valuable type-strain genomes for metagenomic binning, comparative biology and taxonomic classification.</title>
        <authorList>
            <person name="Goeker M."/>
        </authorList>
    </citation>
    <scope>NUCLEOTIDE SEQUENCE [LARGE SCALE GENOMIC DNA]</scope>
    <source>
        <strain evidence="3 4">DSM 102235</strain>
    </source>
</reference>
<feature type="transmembrane region" description="Helical" evidence="1">
    <location>
        <begin position="171"/>
        <end position="188"/>
    </location>
</feature>
<evidence type="ECO:0000313" key="3">
    <source>
        <dbReference type="EMBL" id="MBB3985361.1"/>
    </source>
</evidence>
<keyword evidence="1" id="KW-1133">Transmembrane helix</keyword>
<sequence>MDTLFSNIALGLTVAVSLSGLFYCFLGVFLGTLVGVLPGIGIMATLAMLMPITFHLEPTLALIMLGGIYYGASYGGSTASILMNLPGTATSAVTGLDGYPMAQQGRAGQALFMTAIASFVGSIFGVILLAGFSVPLSRVALRFGPHEYVALMLLGLIAASVIGSGRSLRSLVSVSLGLALGLIGLDLNSGVARFTFGQTVLFDGLPLVAVAIGLFGLPEIIASAGRKEIPRVHEGKIRLREMLPTREDWKRSIMPMARGSGIGGFFGALPGTGGLVATFVSYAVERRVSKHPEEFGNGAIEGVAAPEAANNSAVQAAFIPTLSLGIPGDPVMAIMLGVMMVHGIIPGPTVIQDSPDLFWGLVVSFVIGNLMLLVLNLPLVGMWVRILKIPYNLLFPVIVAFTCIGIYSVNYQVVDVFVLLGFGFLGLGMRALNFEVAPLLLGFVLGPMIEEYFRRALIVSRGDIGSFADRPIAASILAITFAILVWAVVSRLVSAGKKSRAKEADANG</sequence>
<keyword evidence="1" id="KW-0472">Membrane</keyword>
<feature type="transmembrane region" description="Helical" evidence="1">
    <location>
        <begin position="413"/>
        <end position="429"/>
    </location>
</feature>
<dbReference type="RefSeq" id="WP_183964824.1">
    <property type="nucleotide sequence ID" value="NZ_BAABBZ010000059.1"/>
</dbReference>
<feature type="transmembrane region" description="Helical" evidence="1">
    <location>
        <begin position="389"/>
        <end position="407"/>
    </location>
</feature>
<feature type="transmembrane region" description="Helical" evidence="1">
    <location>
        <begin position="473"/>
        <end position="493"/>
    </location>
</feature>
<keyword evidence="1" id="KW-0812">Transmembrane</keyword>
<feature type="transmembrane region" description="Helical" evidence="1">
    <location>
        <begin position="110"/>
        <end position="136"/>
    </location>
</feature>
<dbReference type="PANTHER" id="PTHR35342">
    <property type="entry name" value="TRICARBOXYLIC TRANSPORT PROTEIN"/>
    <property type="match status" value="1"/>
</dbReference>
<feature type="transmembrane region" description="Helical" evidence="1">
    <location>
        <begin position="200"/>
        <end position="221"/>
    </location>
</feature>
<dbReference type="Pfam" id="PF01970">
    <property type="entry name" value="TctA"/>
    <property type="match status" value="1"/>
</dbReference>
<dbReference type="InterPro" id="IPR002823">
    <property type="entry name" value="DUF112_TM"/>
</dbReference>
<evidence type="ECO:0000313" key="4">
    <source>
        <dbReference type="Proteomes" id="UP000541426"/>
    </source>
</evidence>
<dbReference type="AlphaFoldDB" id="A0A7W6DPL2"/>
<feature type="transmembrane region" description="Helical" evidence="1">
    <location>
        <begin position="262"/>
        <end position="284"/>
    </location>
</feature>
<feature type="domain" description="DUF112" evidence="2">
    <location>
        <begin position="21"/>
        <end position="441"/>
    </location>
</feature>
<feature type="transmembrane region" description="Helical" evidence="1">
    <location>
        <begin position="148"/>
        <end position="165"/>
    </location>
</feature>
<protein>
    <submittedName>
        <fullName evidence="3">TctA family transporter</fullName>
    </submittedName>
</protein>
<keyword evidence="4" id="KW-1185">Reference proteome</keyword>
<name>A0A7W6DPL2_9RHOB</name>
<evidence type="ECO:0000256" key="1">
    <source>
        <dbReference type="SAM" id="Phobius"/>
    </source>
</evidence>
<proteinExistence type="predicted"/>
<accession>A0A7W6DPL2</accession>
<comment type="caution">
    <text evidence="3">The sequence shown here is derived from an EMBL/GenBank/DDBJ whole genome shotgun (WGS) entry which is preliminary data.</text>
</comment>
<feature type="transmembrane region" description="Helical" evidence="1">
    <location>
        <begin position="20"/>
        <end position="49"/>
    </location>
</feature>
<dbReference type="EMBL" id="JACIEJ010000003">
    <property type="protein sequence ID" value="MBB3985361.1"/>
    <property type="molecule type" value="Genomic_DNA"/>
</dbReference>
<gene>
    <name evidence="3" type="ORF">GGQ68_001690</name>
</gene>
<feature type="transmembrane region" description="Helical" evidence="1">
    <location>
        <begin position="331"/>
        <end position="351"/>
    </location>
</feature>
<evidence type="ECO:0000259" key="2">
    <source>
        <dbReference type="Pfam" id="PF01970"/>
    </source>
</evidence>
<dbReference type="PANTHER" id="PTHR35342:SF5">
    <property type="entry name" value="TRICARBOXYLIC TRANSPORT PROTEIN"/>
    <property type="match status" value="1"/>
</dbReference>
<dbReference type="Proteomes" id="UP000541426">
    <property type="component" value="Unassembled WGS sequence"/>
</dbReference>